<protein>
    <recommendedName>
        <fullName evidence="1">Methyltransferase type 11 domain-containing protein</fullName>
    </recommendedName>
</protein>
<comment type="caution">
    <text evidence="2">The sequence shown here is derived from an EMBL/GenBank/DDBJ whole genome shotgun (WGS) entry which is preliminary data.</text>
</comment>
<accession>A0A162K1Z9</accession>
<dbReference type="Pfam" id="PF08241">
    <property type="entry name" value="Methyltransf_11"/>
    <property type="match status" value="1"/>
</dbReference>
<gene>
    <name evidence="2" type="ORF">PBAT_20755</name>
</gene>
<evidence type="ECO:0000313" key="2">
    <source>
        <dbReference type="EMBL" id="OAB41816.1"/>
    </source>
</evidence>
<keyword evidence="3" id="KW-1185">Reference proteome</keyword>
<proteinExistence type="predicted"/>
<dbReference type="InterPro" id="IPR013216">
    <property type="entry name" value="Methyltransf_11"/>
</dbReference>
<dbReference type="Gene3D" id="3.40.50.150">
    <property type="entry name" value="Vaccinia Virus protein VP39"/>
    <property type="match status" value="1"/>
</dbReference>
<dbReference type="RefSeq" id="WP_068652513.1">
    <property type="nucleotide sequence ID" value="NZ_CP043611.1"/>
</dbReference>
<reference evidence="2 3" key="1">
    <citation type="submission" date="2016-03" db="EMBL/GenBank/DDBJ databases">
        <title>Draft genome sequence of Paenibacillus antarcticus CECT 5836.</title>
        <authorList>
            <person name="Shin S.-K."/>
            <person name="Yi H."/>
        </authorList>
    </citation>
    <scope>NUCLEOTIDE SEQUENCE [LARGE SCALE GENOMIC DNA]</scope>
    <source>
        <strain evidence="2 3">CECT 5836</strain>
    </source>
</reference>
<dbReference type="EMBL" id="LVJI01000044">
    <property type="protein sequence ID" value="OAB41816.1"/>
    <property type="molecule type" value="Genomic_DNA"/>
</dbReference>
<dbReference type="SUPFAM" id="SSF53335">
    <property type="entry name" value="S-adenosyl-L-methionine-dependent methyltransferases"/>
    <property type="match status" value="1"/>
</dbReference>
<dbReference type="AlphaFoldDB" id="A0A162K1Z9"/>
<evidence type="ECO:0000259" key="1">
    <source>
        <dbReference type="Pfam" id="PF08241"/>
    </source>
</evidence>
<organism evidence="2 3">
    <name type="scientific">Paenibacillus antarcticus</name>
    <dbReference type="NCBI Taxonomy" id="253703"/>
    <lineage>
        <taxon>Bacteria</taxon>
        <taxon>Bacillati</taxon>
        <taxon>Bacillota</taxon>
        <taxon>Bacilli</taxon>
        <taxon>Bacillales</taxon>
        <taxon>Paenibacillaceae</taxon>
        <taxon>Paenibacillus</taxon>
    </lineage>
</organism>
<dbReference type="Proteomes" id="UP000077355">
    <property type="component" value="Unassembled WGS sequence"/>
</dbReference>
<feature type="domain" description="Methyltransferase type 11" evidence="1">
    <location>
        <begin position="66"/>
        <end position="110"/>
    </location>
</feature>
<dbReference type="GO" id="GO:0008757">
    <property type="term" value="F:S-adenosylmethionine-dependent methyltransferase activity"/>
    <property type="evidence" value="ECO:0007669"/>
    <property type="project" value="InterPro"/>
</dbReference>
<sequence>MINTLFDQYQRYNNVRNIINELRVDGETFRILEVGANEHRNLEKFLPLDNITYLDIQLPEELIDDPNYILGDATNMSFSDNEYDVIVALDVFEHIPEEKRNQFIDELYRVSSQICVITAPFHSQQTVDAESRVNTVYKSLFNKNFIWLEEHMDNGLPKPDILTSYLDSKNISYKMIGHGSLDIWERLMGIHFFAANNPRLGLYRQEIDKFYNSYLFDYDYMEESYRKIVILHKNGNLNVLEEKVSKEVPITILKKLEMMERTFYNLYSMMDKIIEGNLISEDQIQIFLDSGQGFNESESQSYKFKDKELTTHISIDLRNINGIQNIRIDPSNYSGIYKVENLKLFEATSNELIEYEVIGNFNYEASNIYLFEKDDPNIILNLGSELYISRLELDVSKFSEDEVVKQVINMLLSKENENIAIDQDYKKQLMRLEELHSEMEHLRVINNGMEATVEYLTERIKVAENEQQRLTTVLLAKELEIKEIYDSKAWKFVVRMRKMLGK</sequence>
<name>A0A162K1Z9_9BACL</name>
<dbReference type="InterPro" id="IPR029063">
    <property type="entry name" value="SAM-dependent_MTases_sf"/>
</dbReference>
<evidence type="ECO:0000313" key="3">
    <source>
        <dbReference type="Proteomes" id="UP000077355"/>
    </source>
</evidence>